<proteinExistence type="inferred from homology"/>
<dbReference type="OrthoDB" id="19224at2759"/>
<accession>A0A067PWQ9</accession>
<dbReference type="GO" id="GO:0043066">
    <property type="term" value="P:negative regulation of apoptotic process"/>
    <property type="evidence" value="ECO:0007669"/>
    <property type="project" value="TreeGrafter"/>
</dbReference>
<dbReference type="AlphaFoldDB" id="A0A067PWQ9"/>
<dbReference type="InParanoid" id="A0A067PWQ9"/>
<dbReference type="GO" id="GO:0005634">
    <property type="term" value="C:nucleus"/>
    <property type="evidence" value="ECO:0007669"/>
    <property type="project" value="TreeGrafter"/>
</dbReference>
<evidence type="ECO:0000313" key="3">
    <source>
        <dbReference type="EMBL" id="KDQ55717.1"/>
    </source>
</evidence>
<organism evidence="3 4">
    <name type="scientific">Jaapia argillacea MUCL 33604</name>
    <dbReference type="NCBI Taxonomy" id="933084"/>
    <lineage>
        <taxon>Eukaryota</taxon>
        <taxon>Fungi</taxon>
        <taxon>Dikarya</taxon>
        <taxon>Basidiomycota</taxon>
        <taxon>Agaricomycotina</taxon>
        <taxon>Agaricomycetes</taxon>
        <taxon>Agaricomycetidae</taxon>
        <taxon>Jaapiales</taxon>
        <taxon>Jaapiaceae</taxon>
        <taxon>Jaapia</taxon>
    </lineage>
</organism>
<reference evidence="4" key="1">
    <citation type="journal article" date="2014" name="Proc. Natl. Acad. Sci. U.S.A.">
        <title>Extensive sampling of basidiomycete genomes demonstrates inadequacy of the white-rot/brown-rot paradigm for wood decay fungi.</title>
        <authorList>
            <person name="Riley R."/>
            <person name="Salamov A.A."/>
            <person name="Brown D.W."/>
            <person name="Nagy L.G."/>
            <person name="Floudas D."/>
            <person name="Held B.W."/>
            <person name="Levasseur A."/>
            <person name="Lombard V."/>
            <person name="Morin E."/>
            <person name="Otillar R."/>
            <person name="Lindquist E.A."/>
            <person name="Sun H."/>
            <person name="LaButti K.M."/>
            <person name="Schmutz J."/>
            <person name="Jabbour D."/>
            <person name="Luo H."/>
            <person name="Baker S.E."/>
            <person name="Pisabarro A.G."/>
            <person name="Walton J.D."/>
            <person name="Blanchette R.A."/>
            <person name="Henrissat B."/>
            <person name="Martin F."/>
            <person name="Cullen D."/>
            <person name="Hibbett D.S."/>
            <person name="Grigoriev I.V."/>
        </authorList>
    </citation>
    <scope>NUCLEOTIDE SEQUENCE [LARGE SCALE GENOMIC DNA]</scope>
    <source>
        <strain evidence="4">MUCL 33604</strain>
    </source>
</reference>
<dbReference type="PANTHER" id="PTHR12758">
    <property type="entry name" value="APOPTOSIS INHIBITOR 5-RELATED"/>
    <property type="match status" value="1"/>
</dbReference>
<dbReference type="Gene3D" id="1.25.10.10">
    <property type="entry name" value="Leucine-rich Repeat Variant"/>
    <property type="match status" value="1"/>
</dbReference>
<dbReference type="GO" id="GO:0003723">
    <property type="term" value="F:RNA binding"/>
    <property type="evidence" value="ECO:0007669"/>
    <property type="project" value="TreeGrafter"/>
</dbReference>
<protein>
    <recommendedName>
        <fullName evidence="5">TATA-binding protein interacting (TIP20) domain-containing protein</fullName>
    </recommendedName>
</protein>
<sequence>MERTPEQQEREINDLLRKSLRASDDSALKRDVLNRLIDLAHSPYSRLKAIASNHLPKYIKACPELEDDGINAVYDLCEDPDREIRIAGYEAIARVSDEEPKFIKRNADVLVQLLQSDEPTEVKVVKKALVRHLEGNAPVTLNVLCDQIAPQDEAMDAEEQATRDNLLSLVVAFIGGDAKKAVTRHAGIAESVLAAGLLVAIPKLNAKEVDIVGRDILMLFPSYQSGSSRNGQVLLQAVLDRAQPILTEELRSTDNSATIPSTLILLKLALYISVDRKVAHPLPLVRFYCSKLVSKLTMSKLDTPTQLNVISGLSQGLTACDADRRQVSAPSDEEIIAVRNQVVDACPLLFERLVESGLTDAESWQTCRLLLKACSQRQKTSAWTSPSHMVTWLRKIQNIADQQAKQTRFESVQEVQSLIRVRNGPSFVLPTYDQQTSLLSLSSHYYR</sequence>
<evidence type="ECO:0008006" key="5">
    <source>
        <dbReference type="Google" id="ProtNLM"/>
    </source>
</evidence>
<evidence type="ECO:0000256" key="2">
    <source>
        <dbReference type="ARBA" id="ARBA00022703"/>
    </source>
</evidence>
<dbReference type="SUPFAM" id="SSF48371">
    <property type="entry name" value="ARM repeat"/>
    <property type="match status" value="1"/>
</dbReference>
<comment type="similarity">
    <text evidence="1">Belongs to the API5 family.</text>
</comment>
<dbReference type="InterPro" id="IPR016024">
    <property type="entry name" value="ARM-type_fold"/>
</dbReference>
<dbReference type="Proteomes" id="UP000027265">
    <property type="component" value="Unassembled WGS sequence"/>
</dbReference>
<dbReference type="Pfam" id="PF05918">
    <property type="entry name" value="API5"/>
    <property type="match status" value="1"/>
</dbReference>
<dbReference type="HOGENOM" id="CLU_052453_0_0_1"/>
<name>A0A067PWQ9_9AGAM</name>
<evidence type="ECO:0000313" key="4">
    <source>
        <dbReference type="Proteomes" id="UP000027265"/>
    </source>
</evidence>
<keyword evidence="2" id="KW-0053">Apoptosis</keyword>
<dbReference type="PANTHER" id="PTHR12758:SF19">
    <property type="entry name" value="APOPTOSIS INHIBITOR 5"/>
    <property type="match status" value="1"/>
</dbReference>
<gene>
    <name evidence="3" type="ORF">JAAARDRAFT_37140</name>
</gene>
<dbReference type="STRING" id="933084.A0A067PWQ9"/>
<dbReference type="GO" id="GO:0006915">
    <property type="term" value="P:apoptotic process"/>
    <property type="evidence" value="ECO:0007669"/>
    <property type="project" value="UniProtKB-KW"/>
</dbReference>
<keyword evidence="4" id="KW-1185">Reference proteome</keyword>
<dbReference type="InterPro" id="IPR011989">
    <property type="entry name" value="ARM-like"/>
</dbReference>
<dbReference type="InterPro" id="IPR008383">
    <property type="entry name" value="API5"/>
</dbReference>
<dbReference type="EMBL" id="KL197724">
    <property type="protein sequence ID" value="KDQ55717.1"/>
    <property type="molecule type" value="Genomic_DNA"/>
</dbReference>
<evidence type="ECO:0000256" key="1">
    <source>
        <dbReference type="ARBA" id="ARBA00009515"/>
    </source>
</evidence>